<dbReference type="EMBL" id="CP002360">
    <property type="protein sequence ID" value="AEE96617.1"/>
    <property type="molecule type" value="Genomic_DNA"/>
</dbReference>
<evidence type="ECO:0000259" key="9">
    <source>
        <dbReference type="Pfam" id="PF02729"/>
    </source>
</evidence>
<dbReference type="GO" id="GO:0005829">
    <property type="term" value="C:cytosol"/>
    <property type="evidence" value="ECO:0007669"/>
    <property type="project" value="TreeGrafter"/>
</dbReference>
<gene>
    <name evidence="7" type="primary">pyrB</name>
    <name evidence="10" type="ordered locus">Mahau_1424</name>
</gene>
<feature type="domain" description="Aspartate/ornithine carbamoyltransferase carbamoyl-P binding" evidence="9">
    <location>
        <begin position="10"/>
        <end position="152"/>
    </location>
</feature>
<dbReference type="NCBIfam" id="TIGR00670">
    <property type="entry name" value="asp_carb_tr"/>
    <property type="match status" value="1"/>
</dbReference>
<dbReference type="Pfam" id="PF02729">
    <property type="entry name" value="OTCace_N"/>
    <property type="match status" value="1"/>
</dbReference>
<keyword evidence="11" id="KW-1185">Reference proteome</keyword>
<evidence type="ECO:0000256" key="6">
    <source>
        <dbReference type="ARBA" id="ARBA00048859"/>
    </source>
</evidence>
<dbReference type="Gene3D" id="3.40.50.1370">
    <property type="entry name" value="Aspartate/ornithine carbamoyltransferase"/>
    <property type="match status" value="2"/>
</dbReference>
<dbReference type="AlphaFoldDB" id="F3ZXU7"/>
<dbReference type="KEGG" id="mas:Mahau_1424"/>
<dbReference type="UniPathway" id="UPA00070">
    <property type="reaction ID" value="UER00116"/>
</dbReference>
<dbReference type="RefSeq" id="WP_013781046.1">
    <property type="nucleotide sequence ID" value="NC_015520.1"/>
</dbReference>
<dbReference type="InterPro" id="IPR006131">
    <property type="entry name" value="Asp_carbamoyltransf_Asp/Orn-bd"/>
</dbReference>
<dbReference type="SUPFAM" id="SSF53671">
    <property type="entry name" value="Aspartate/ornithine carbamoyltransferase"/>
    <property type="match status" value="1"/>
</dbReference>
<dbReference type="GO" id="GO:0004070">
    <property type="term" value="F:aspartate carbamoyltransferase activity"/>
    <property type="evidence" value="ECO:0007669"/>
    <property type="project" value="UniProtKB-UniRule"/>
</dbReference>
<dbReference type="GO" id="GO:0044205">
    <property type="term" value="P:'de novo' UMP biosynthetic process"/>
    <property type="evidence" value="ECO:0007669"/>
    <property type="project" value="UniProtKB-UniRule"/>
</dbReference>
<dbReference type="InterPro" id="IPR006130">
    <property type="entry name" value="Asp/Orn_carbamoylTrfase"/>
</dbReference>
<evidence type="ECO:0000256" key="4">
    <source>
        <dbReference type="ARBA" id="ARBA00022975"/>
    </source>
</evidence>
<feature type="binding site" evidence="7">
    <location>
        <position position="139"/>
    </location>
    <ligand>
        <name>carbamoyl phosphate</name>
        <dbReference type="ChEBI" id="CHEBI:58228"/>
    </ligand>
</feature>
<feature type="binding site" evidence="7">
    <location>
        <position position="111"/>
    </location>
    <ligand>
        <name>carbamoyl phosphate</name>
        <dbReference type="ChEBI" id="CHEBI:58228"/>
    </ligand>
</feature>
<evidence type="ECO:0000313" key="11">
    <source>
        <dbReference type="Proteomes" id="UP000008457"/>
    </source>
</evidence>
<evidence type="ECO:0000259" key="8">
    <source>
        <dbReference type="Pfam" id="PF00185"/>
    </source>
</evidence>
<dbReference type="PANTHER" id="PTHR45753:SF6">
    <property type="entry name" value="ASPARTATE CARBAMOYLTRANSFERASE"/>
    <property type="match status" value="1"/>
</dbReference>
<comment type="catalytic activity">
    <reaction evidence="6 7">
        <text>carbamoyl phosphate + L-aspartate = N-carbamoyl-L-aspartate + phosphate + H(+)</text>
        <dbReference type="Rhea" id="RHEA:20013"/>
        <dbReference type="ChEBI" id="CHEBI:15378"/>
        <dbReference type="ChEBI" id="CHEBI:29991"/>
        <dbReference type="ChEBI" id="CHEBI:32814"/>
        <dbReference type="ChEBI" id="CHEBI:43474"/>
        <dbReference type="ChEBI" id="CHEBI:58228"/>
        <dbReference type="EC" id="2.1.3.2"/>
    </reaction>
</comment>
<dbReference type="InterPro" id="IPR002082">
    <property type="entry name" value="Asp_carbamoyltransf"/>
</dbReference>
<dbReference type="NCBIfam" id="NF002032">
    <property type="entry name" value="PRK00856.1"/>
    <property type="match status" value="1"/>
</dbReference>
<keyword evidence="3 7" id="KW-0808">Transferase</keyword>
<protein>
    <recommendedName>
        <fullName evidence="7">Aspartate carbamoyltransferase</fullName>
        <ecNumber evidence="7">2.1.3.2</ecNumber>
    </recommendedName>
    <alternativeName>
        <fullName evidence="7">Aspartate transcarbamylase</fullName>
        <shortName evidence="7">ATCase</shortName>
    </alternativeName>
</protein>
<feature type="binding site" evidence="7">
    <location>
        <position position="62"/>
    </location>
    <ligand>
        <name>carbamoyl phosphate</name>
        <dbReference type="ChEBI" id="CHEBI:58228"/>
    </ligand>
</feature>
<feature type="binding site" evidence="7">
    <location>
        <position position="61"/>
    </location>
    <ligand>
        <name>carbamoyl phosphate</name>
        <dbReference type="ChEBI" id="CHEBI:58228"/>
    </ligand>
</feature>
<organism evidence="10 11">
    <name type="scientific">Mahella australiensis (strain DSM 15567 / CIP 107919 / 50-1 BON)</name>
    <dbReference type="NCBI Taxonomy" id="697281"/>
    <lineage>
        <taxon>Bacteria</taxon>
        <taxon>Bacillati</taxon>
        <taxon>Bacillota</taxon>
        <taxon>Clostridia</taxon>
        <taxon>Thermoanaerobacterales</taxon>
        <taxon>Thermoanaerobacterales Family IV. Incertae Sedis</taxon>
        <taxon>Mahella</taxon>
    </lineage>
</organism>
<evidence type="ECO:0000256" key="7">
    <source>
        <dbReference type="HAMAP-Rule" id="MF_00001"/>
    </source>
</evidence>
<dbReference type="EC" id="2.1.3.2" evidence="7"/>
<dbReference type="OrthoDB" id="9802587at2"/>
<evidence type="ECO:0000256" key="5">
    <source>
        <dbReference type="ARBA" id="ARBA00043884"/>
    </source>
</evidence>
<dbReference type="Pfam" id="PF00185">
    <property type="entry name" value="OTCace"/>
    <property type="match status" value="1"/>
</dbReference>
<feature type="binding site" evidence="7">
    <location>
        <position position="172"/>
    </location>
    <ligand>
        <name>L-aspartate</name>
        <dbReference type="ChEBI" id="CHEBI:29991"/>
    </ligand>
</feature>
<evidence type="ECO:0000313" key="10">
    <source>
        <dbReference type="EMBL" id="AEE96617.1"/>
    </source>
</evidence>
<comment type="function">
    <text evidence="5 7">Catalyzes the condensation of carbamoyl phosphate and aspartate to form carbamoyl aspartate and inorganic phosphate, the committed step in the de novo pyrimidine nucleotide biosynthesis pathway.</text>
</comment>
<feature type="binding site" evidence="7">
    <location>
        <position position="89"/>
    </location>
    <ligand>
        <name>L-aspartate</name>
        <dbReference type="ChEBI" id="CHEBI:29991"/>
    </ligand>
</feature>
<feature type="domain" description="Aspartate/ornithine carbamoyltransferase Asp/Orn-binding" evidence="8">
    <location>
        <begin position="158"/>
        <end position="304"/>
    </location>
</feature>
<comment type="subunit">
    <text evidence="7">Heterododecamer (2C3:3R2) of six catalytic PyrB chains organized as two trimers (C3), and six regulatory PyrI chains organized as three dimers (R2).</text>
</comment>
<dbReference type="PRINTS" id="PR00100">
    <property type="entry name" value="AOTCASE"/>
</dbReference>
<dbReference type="InterPro" id="IPR006132">
    <property type="entry name" value="Asp/Orn_carbamoyltranf_P-bd"/>
</dbReference>
<dbReference type="GO" id="GO:0006520">
    <property type="term" value="P:amino acid metabolic process"/>
    <property type="evidence" value="ECO:0007669"/>
    <property type="project" value="InterPro"/>
</dbReference>
<accession>F3ZXU7</accession>
<reference evidence="10 11" key="2">
    <citation type="journal article" date="2011" name="Stand. Genomic Sci.">
        <title>Complete genome sequence of Mahella australiensis type strain (50-1 BON).</title>
        <authorList>
            <person name="Sikorski J."/>
            <person name="Teshima H."/>
            <person name="Nolan M."/>
            <person name="Lucas S."/>
            <person name="Hammon N."/>
            <person name="Deshpande S."/>
            <person name="Cheng J.F."/>
            <person name="Pitluck S."/>
            <person name="Liolios K."/>
            <person name="Pagani I."/>
            <person name="Ivanova N."/>
            <person name="Huntemann M."/>
            <person name="Mavromatis K."/>
            <person name="Ovchinikova G."/>
            <person name="Pati A."/>
            <person name="Tapia R."/>
            <person name="Han C."/>
            <person name="Goodwin L."/>
            <person name="Chen A."/>
            <person name="Palaniappan K."/>
            <person name="Land M."/>
            <person name="Hauser L."/>
            <person name="Ngatchou-Djao O.D."/>
            <person name="Rohde M."/>
            <person name="Pukall R."/>
            <person name="Spring S."/>
            <person name="Abt B."/>
            <person name="Goker M."/>
            <person name="Detter J.C."/>
            <person name="Woyke T."/>
            <person name="Bristow J."/>
            <person name="Markowitz V."/>
            <person name="Hugenholtz P."/>
            <person name="Eisen J.A."/>
            <person name="Kyrpides N.C."/>
            <person name="Klenk H.P."/>
            <person name="Lapidus A."/>
        </authorList>
    </citation>
    <scope>NUCLEOTIDE SEQUENCE [LARGE SCALE GENOMIC DNA]</scope>
    <source>
        <strain evidence="11">DSM 15567 / CIP 107919 / 50-1 BON</strain>
    </source>
</reference>
<dbReference type="FunFam" id="3.40.50.1370:FF:000007">
    <property type="entry name" value="Aspartate carbamoyltransferase"/>
    <property type="match status" value="1"/>
</dbReference>
<dbReference type="InterPro" id="IPR036901">
    <property type="entry name" value="Asp/Orn_carbamoylTrfase_sf"/>
</dbReference>
<name>F3ZXU7_MAHA5</name>
<comment type="similarity">
    <text evidence="2 7">Belongs to the aspartate/ornithine carbamoyltransferase superfamily. ATCase family.</text>
</comment>
<dbReference type="GO" id="GO:0006207">
    <property type="term" value="P:'de novo' pyrimidine nucleobase biosynthetic process"/>
    <property type="evidence" value="ECO:0007669"/>
    <property type="project" value="InterPro"/>
</dbReference>
<dbReference type="Proteomes" id="UP000008457">
    <property type="component" value="Chromosome"/>
</dbReference>
<proteinExistence type="inferred from homology"/>
<reference evidence="11" key="1">
    <citation type="submission" date="2010-11" db="EMBL/GenBank/DDBJ databases">
        <title>The complete genome of Mahella australiensis DSM 15567.</title>
        <authorList>
            <consortium name="US DOE Joint Genome Institute (JGI-PGF)"/>
            <person name="Lucas S."/>
            <person name="Copeland A."/>
            <person name="Lapidus A."/>
            <person name="Bruce D."/>
            <person name="Goodwin L."/>
            <person name="Pitluck S."/>
            <person name="Kyrpides N."/>
            <person name="Mavromatis K."/>
            <person name="Pagani I."/>
            <person name="Ivanova N."/>
            <person name="Teshima H."/>
            <person name="Brettin T."/>
            <person name="Detter J.C."/>
            <person name="Han C."/>
            <person name="Tapia R."/>
            <person name="Land M."/>
            <person name="Hauser L."/>
            <person name="Markowitz V."/>
            <person name="Cheng J.-F."/>
            <person name="Hugenholtz P."/>
            <person name="Woyke T."/>
            <person name="Wu D."/>
            <person name="Spring S."/>
            <person name="Pukall R."/>
            <person name="Steenblock K."/>
            <person name="Schneider S."/>
            <person name="Klenk H.-P."/>
            <person name="Eisen J.A."/>
        </authorList>
    </citation>
    <scope>NUCLEOTIDE SEQUENCE [LARGE SCALE GENOMIC DNA]</scope>
    <source>
        <strain evidence="11">DSM 15567 / CIP 107919 / 50-1 BON</strain>
    </source>
</reference>
<dbReference type="PANTHER" id="PTHR45753">
    <property type="entry name" value="ORNITHINE CARBAMOYLTRANSFERASE, MITOCHONDRIAL"/>
    <property type="match status" value="1"/>
</dbReference>
<evidence type="ECO:0000256" key="3">
    <source>
        <dbReference type="ARBA" id="ARBA00022679"/>
    </source>
</evidence>
<dbReference type="PROSITE" id="PS00097">
    <property type="entry name" value="CARBAMOYLTRANSFERASE"/>
    <property type="match status" value="1"/>
</dbReference>
<comment type="caution">
    <text evidence="7">Lacks conserved residue(s) required for the propagation of feature annotation.</text>
</comment>
<evidence type="ECO:0000256" key="2">
    <source>
        <dbReference type="ARBA" id="ARBA00008896"/>
    </source>
</evidence>
<comment type="pathway">
    <text evidence="1 7">Pyrimidine metabolism; UMP biosynthesis via de novo pathway; (S)-dihydroorotate from bicarbonate: step 2/3.</text>
</comment>
<feature type="binding site" evidence="7">
    <location>
        <position position="268"/>
    </location>
    <ligand>
        <name>carbamoyl phosphate</name>
        <dbReference type="ChEBI" id="CHEBI:58228"/>
    </ligand>
</feature>
<sequence>MRQTALHGYDILGLRDMSKDTIDLILHTTAKMKALLQQGKKDMEFLSGKSVAIVFYENSTRTRLSFELAAKYLGAHVVSMSAQGSSVAKGESLEDTLDTIAMMAADAIVIRHPYSGAPTVMASKIDVPIINAGDGMNEHPTQALLDMYTMLEYKGCLDGLKVAIVGDIYHSRVARSNIWGLTKMGAQVVVAGPPTLLPKDIEAMGAQVSSDVEYAIKDADVVMGLRMQRERQSAGLVPSLAEYTRYFGINAQRLAMAKGDAILMHPRPANIGVEISADIINGPQSVISRQVTNGVAVRMALLYLILGGGDDIEDIG</sequence>
<feature type="binding site" evidence="7">
    <location>
        <position position="226"/>
    </location>
    <ligand>
        <name>L-aspartate</name>
        <dbReference type="ChEBI" id="CHEBI:29991"/>
    </ligand>
</feature>
<keyword evidence="4 7" id="KW-0665">Pyrimidine biosynthesis</keyword>
<dbReference type="eggNOG" id="COG0540">
    <property type="taxonomic scope" value="Bacteria"/>
</dbReference>
<feature type="binding site" evidence="7">
    <location>
        <position position="142"/>
    </location>
    <ligand>
        <name>carbamoyl phosphate</name>
        <dbReference type="ChEBI" id="CHEBI:58228"/>
    </ligand>
</feature>
<dbReference type="HOGENOM" id="CLU_043846_2_0_9"/>
<dbReference type="STRING" id="697281.Mahau_1424"/>
<dbReference type="PRINTS" id="PR00101">
    <property type="entry name" value="ATCASE"/>
</dbReference>
<evidence type="ECO:0000256" key="1">
    <source>
        <dbReference type="ARBA" id="ARBA00004852"/>
    </source>
</evidence>
<dbReference type="GO" id="GO:0016597">
    <property type="term" value="F:amino acid binding"/>
    <property type="evidence" value="ECO:0007669"/>
    <property type="project" value="InterPro"/>
</dbReference>
<dbReference type="HAMAP" id="MF_00001">
    <property type="entry name" value="Asp_carb_tr"/>
    <property type="match status" value="1"/>
</dbReference>